<dbReference type="Pfam" id="PF18962">
    <property type="entry name" value="Por_Secre_tail"/>
    <property type="match status" value="1"/>
</dbReference>
<accession>A0A3L9YX49</accession>
<keyword evidence="1" id="KW-0732">Signal</keyword>
<dbReference type="SUPFAM" id="SSF110296">
    <property type="entry name" value="Oligoxyloglucan reducing end-specific cellobiohydrolase"/>
    <property type="match status" value="1"/>
</dbReference>
<dbReference type="Gene3D" id="2.120.10.10">
    <property type="match status" value="1"/>
</dbReference>
<keyword evidence="4" id="KW-1185">Reference proteome</keyword>
<dbReference type="CDD" id="cd15482">
    <property type="entry name" value="Sialidase_non-viral"/>
    <property type="match status" value="1"/>
</dbReference>
<dbReference type="RefSeq" id="WP_121906854.1">
    <property type="nucleotide sequence ID" value="NZ_REFC01000012.1"/>
</dbReference>
<evidence type="ECO:0000313" key="4">
    <source>
        <dbReference type="Proteomes" id="UP000271339"/>
    </source>
</evidence>
<dbReference type="InterPro" id="IPR026444">
    <property type="entry name" value="Secre_tail"/>
</dbReference>
<name>A0A3L9YX49_9FLAO</name>
<organism evidence="3 4">
    <name type="scientific">Ulvibacter antarcticus</name>
    <dbReference type="NCBI Taxonomy" id="442714"/>
    <lineage>
        <taxon>Bacteria</taxon>
        <taxon>Pseudomonadati</taxon>
        <taxon>Bacteroidota</taxon>
        <taxon>Flavobacteriia</taxon>
        <taxon>Flavobacteriales</taxon>
        <taxon>Flavobacteriaceae</taxon>
        <taxon>Ulvibacter</taxon>
    </lineage>
</organism>
<dbReference type="AlphaFoldDB" id="A0A3L9YX49"/>
<evidence type="ECO:0000256" key="1">
    <source>
        <dbReference type="ARBA" id="ARBA00022729"/>
    </source>
</evidence>
<dbReference type="SUPFAM" id="SSF50939">
    <property type="entry name" value="Sialidases"/>
    <property type="match status" value="2"/>
</dbReference>
<evidence type="ECO:0000313" key="3">
    <source>
        <dbReference type="EMBL" id="RMA64407.1"/>
    </source>
</evidence>
<dbReference type="Proteomes" id="UP000271339">
    <property type="component" value="Unassembled WGS sequence"/>
</dbReference>
<feature type="domain" description="Secretion system C-terminal sorting" evidence="2">
    <location>
        <begin position="482"/>
        <end position="560"/>
    </location>
</feature>
<sequence length="562" mass="61998">MFKSLSKKVFSAVLLICVYPSLRSQDLSETHTEVPDDPYVFVDRESMERGPSYRINGSDFFTRQVNVDSNGNDILGDAANEPSIAVDPTNPNRIVIGWRQFDTVTSNFRQAGNGFSLDGGLTWEFPGVLDPGFFRSDPVLDFDANGNFYYNSLRGGFNCDVYKITNGGVDWGAPFPAYGGDKQWMRIDKTNGISARNNYSNWNPSFTTCSPGFFTRSTDGSNTFENCSLIDSNPIWGTLAVDSDGVLYITGKYGSDVVLVKSSTAQDPNISPVTWDSVSTVDLDGRIWAQVPPNPSGLMGQVWVDVDISNGPGQNNVYVLASVNRNSISDPGDVMFARSTDNGNNFDAPQRINDDVGETAYQWFGTMSVAPNGRIDVAWLDTRDAPSGTNLSALYFTYSEDQGVTWSGNLKLSDQFDPNIGYPQQNKMGDYFDMVSDNNGAHLAWVNTFNGGQDVYYSHITPSLLGITTFASEVVDNLKCVPNPFKDQTTIQFTSKKDQNVRVEIFDISGRIMKTLLNESVQGAQQLVWDGTNIQNVKVQSGLYFVRLSASETTKVSRLILE</sequence>
<gene>
    <name evidence="3" type="ORF">BXY75_1282</name>
</gene>
<proteinExistence type="predicted"/>
<reference evidence="3 4" key="1">
    <citation type="submission" date="2018-10" db="EMBL/GenBank/DDBJ databases">
        <title>Genomic Encyclopedia of Archaeal and Bacterial Type Strains, Phase II (KMG-II): from individual species to whole genera.</title>
        <authorList>
            <person name="Goeker M."/>
        </authorList>
    </citation>
    <scope>NUCLEOTIDE SEQUENCE [LARGE SCALE GENOMIC DNA]</scope>
    <source>
        <strain evidence="3 4">DSM 23424</strain>
    </source>
</reference>
<dbReference type="Gene3D" id="2.60.40.4070">
    <property type="match status" value="1"/>
</dbReference>
<dbReference type="InterPro" id="IPR036278">
    <property type="entry name" value="Sialidase_sf"/>
</dbReference>
<dbReference type="EMBL" id="REFC01000012">
    <property type="protein sequence ID" value="RMA64407.1"/>
    <property type="molecule type" value="Genomic_DNA"/>
</dbReference>
<dbReference type="OrthoDB" id="9757809at2"/>
<dbReference type="NCBIfam" id="TIGR04183">
    <property type="entry name" value="Por_Secre_tail"/>
    <property type="match status" value="1"/>
</dbReference>
<protein>
    <submittedName>
        <fullName evidence="3">Putative secreted protein (Por secretion system target)</fullName>
    </submittedName>
</protein>
<evidence type="ECO:0000259" key="2">
    <source>
        <dbReference type="Pfam" id="PF18962"/>
    </source>
</evidence>
<comment type="caution">
    <text evidence="3">The sequence shown here is derived from an EMBL/GenBank/DDBJ whole genome shotgun (WGS) entry which is preliminary data.</text>
</comment>